<feature type="transmembrane region" description="Helical" evidence="3">
    <location>
        <begin position="37"/>
        <end position="54"/>
    </location>
</feature>
<evidence type="ECO:0000256" key="1">
    <source>
        <dbReference type="ARBA" id="ARBA00004687"/>
    </source>
</evidence>
<dbReference type="InParanoid" id="A0A1Q3D760"/>
<dbReference type="GO" id="GO:0000506">
    <property type="term" value="C:glycosylphosphatidylinositol-N-acetylglucosaminyltransferase (GPI-GnT) complex"/>
    <property type="evidence" value="ECO:0007669"/>
    <property type="project" value="InterPro"/>
</dbReference>
<dbReference type="InterPro" id="IPR044215">
    <property type="entry name" value="PIG-H"/>
</dbReference>
<evidence type="ECO:0000313" key="6">
    <source>
        <dbReference type="Proteomes" id="UP000187406"/>
    </source>
</evidence>
<keyword evidence="3" id="KW-0812">Transmembrane</keyword>
<dbReference type="PANTHER" id="PTHR15231">
    <property type="entry name" value="PHOSPHATIDYLINOSITOL N-ACETYLGLUCOSAMINYLTRANSFERASE SUBUNIT H"/>
    <property type="match status" value="1"/>
</dbReference>
<comment type="pathway">
    <text evidence="1">Glycolipid biosynthesis; glycosylphosphatidylinositol-anchor biosynthesis.</text>
</comment>
<protein>
    <submittedName>
        <fullName evidence="5">PIG-H domain-containing protein</fullName>
    </submittedName>
</protein>
<dbReference type="OrthoDB" id="6256716at2759"/>
<dbReference type="GO" id="GO:0006506">
    <property type="term" value="P:GPI anchor biosynthetic process"/>
    <property type="evidence" value="ECO:0007669"/>
    <property type="project" value="UniProtKB-UniPathway"/>
</dbReference>
<dbReference type="AlphaFoldDB" id="A0A1Q3D760"/>
<comment type="similarity">
    <text evidence="2">Belongs to the PIGH family.</text>
</comment>
<evidence type="ECO:0000313" key="5">
    <source>
        <dbReference type="EMBL" id="GAV88143.1"/>
    </source>
</evidence>
<dbReference type="PANTHER" id="PTHR15231:SF1">
    <property type="entry name" value="PHOSPHATIDYLINOSITOL N-ACETYLGLUCOSAMINYLTRANSFERASE SUBUNIT H"/>
    <property type="match status" value="1"/>
</dbReference>
<dbReference type="STRING" id="3775.A0A1Q3D760"/>
<accession>A0A1Q3D760</accession>
<evidence type="ECO:0000256" key="2">
    <source>
        <dbReference type="ARBA" id="ARBA00009610"/>
    </source>
</evidence>
<comment type="caution">
    <text evidence="5">The sequence shown here is derived from an EMBL/GenBank/DDBJ whole genome shotgun (WGS) entry which is preliminary data.</text>
</comment>
<dbReference type="UniPathway" id="UPA00196"/>
<name>A0A1Q3D760_CEPFO</name>
<keyword evidence="6" id="KW-1185">Reference proteome</keyword>
<gene>
    <name evidence="5" type="ORF">CFOL_v3_31566</name>
</gene>
<dbReference type="FunCoup" id="A0A1Q3D760">
    <property type="interactions" value="1849"/>
</dbReference>
<dbReference type="Proteomes" id="UP000187406">
    <property type="component" value="Unassembled WGS sequence"/>
</dbReference>
<keyword evidence="3" id="KW-1133">Transmembrane helix</keyword>
<proteinExistence type="inferred from homology"/>
<keyword evidence="3" id="KW-0472">Membrane</keyword>
<dbReference type="EMBL" id="BDDD01004697">
    <property type="protein sequence ID" value="GAV88143.1"/>
    <property type="molecule type" value="Genomic_DNA"/>
</dbReference>
<dbReference type="InterPro" id="IPR019328">
    <property type="entry name" value="PIGH-H_dom"/>
</dbReference>
<reference evidence="6" key="1">
    <citation type="submission" date="2016-04" db="EMBL/GenBank/DDBJ databases">
        <title>Cephalotus genome sequencing.</title>
        <authorList>
            <person name="Fukushima K."/>
            <person name="Hasebe M."/>
            <person name="Fang X."/>
        </authorList>
    </citation>
    <scope>NUCLEOTIDE SEQUENCE [LARGE SCALE GENOMIC DNA]</scope>
    <source>
        <strain evidence="6">cv. St1</strain>
    </source>
</reference>
<organism evidence="5 6">
    <name type="scientific">Cephalotus follicularis</name>
    <name type="common">Albany pitcher plant</name>
    <dbReference type="NCBI Taxonomy" id="3775"/>
    <lineage>
        <taxon>Eukaryota</taxon>
        <taxon>Viridiplantae</taxon>
        <taxon>Streptophyta</taxon>
        <taxon>Embryophyta</taxon>
        <taxon>Tracheophyta</taxon>
        <taxon>Spermatophyta</taxon>
        <taxon>Magnoliopsida</taxon>
        <taxon>eudicotyledons</taxon>
        <taxon>Gunneridae</taxon>
        <taxon>Pentapetalae</taxon>
        <taxon>rosids</taxon>
        <taxon>fabids</taxon>
        <taxon>Oxalidales</taxon>
        <taxon>Cephalotaceae</taxon>
        <taxon>Cephalotus</taxon>
    </lineage>
</organism>
<dbReference type="Pfam" id="PF10181">
    <property type="entry name" value="PIG-H"/>
    <property type="match status" value="1"/>
</dbReference>
<feature type="domain" description="Phosphatidylinositol N-acetylglucosaminyltransferase subunit H conserved" evidence="4">
    <location>
        <begin position="88"/>
        <end position="151"/>
    </location>
</feature>
<sequence length="185" mass="21343">MSNIRLASARYIYMHDDVEEACKKVDTHHIVFKRRNFWVFLVYIFVFLLSMKTLDFCLGIDRTAVLWSMLFGARLVYSFYQTRVVKESVVIIPAFGVQLETHFWSGGVVRNFIPVDKILKPVLNEHLTPFTCHWSLALVIHGKEELVLAFKELHLPVKMLAPIWKALCVATGRGESTDRVSSEVQ</sequence>
<evidence type="ECO:0000256" key="3">
    <source>
        <dbReference type="SAM" id="Phobius"/>
    </source>
</evidence>
<evidence type="ECO:0000259" key="4">
    <source>
        <dbReference type="Pfam" id="PF10181"/>
    </source>
</evidence>